<reference evidence="1" key="1">
    <citation type="submission" date="2023-09" db="EMBL/GenBank/DDBJ databases">
        <title>30 novel species of actinomycetes from the DSMZ collection.</title>
        <authorList>
            <person name="Nouioui I."/>
        </authorList>
    </citation>
    <scope>NUCLEOTIDE SEQUENCE</scope>
    <source>
        <strain evidence="1">DSM 115977</strain>
    </source>
</reference>
<dbReference type="Proteomes" id="UP001180973">
    <property type="component" value="Unassembled WGS sequence"/>
</dbReference>
<accession>A0ABU2WYE9</accession>
<dbReference type="EMBL" id="JAVRFL010000018">
    <property type="protein sequence ID" value="MDT0530649.1"/>
    <property type="molecule type" value="Genomic_DNA"/>
</dbReference>
<keyword evidence="2" id="KW-1185">Reference proteome</keyword>
<comment type="caution">
    <text evidence="1">The sequence shown here is derived from an EMBL/GenBank/DDBJ whole genome shotgun (WGS) entry which is preliminary data.</text>
</comment>
<gene>
    <name evidence="1" type="ORF">RM555_16775</name>
</gene>
<protein>
    <submittedName>
        <fullName evidence="1">Uncharacterized protein</fullName>
    </submittedName>
</protein>
<evidence type="ECO:0000313" key="2">
    <source>
        <dbReference type="Proteomes" id="UP001180973"/>
    </source>
</evidence>
<proteinExistence type="predicted"/>
<name>A0ABU2WYE9_9ACTN</name>
<dbReference type="RefSeq" id="WP_311412629.1">
    <property type="nucleotide sequence ID" value="NZ_JAVRFL010000018.1"/>
</dbReference>
<sequence>MTVAAPLAAELPDDGYGTMIRKAIARVGALLDAGSREPLAAP</sequence>
<organism evidence="1 2">
    <name type="scientific">Micromonospora reichwaldensis</name>
    <dbReference type="NCBI Taxonomy" id="3075516"/>
    <lineage>
        <taxon>Bacteria</taxon>
        <taxon>Bacillati</taxon>
        <taxon>Actinomycetota</taxon>
        <taxon>Actinomycetes</taxon>
        <taxon>Micromonosporales</taxon>
        <taxon>Micromonosporaceae</taxon>
        <taxon>Micromonospora</taxon>
    </lineage>
</organism>
<evidence type="ECO:0000313" key="1">
    <source>
        <dbReference type="EMBL" id="MDT0530649.1"/>
    </source>
</evidence>